<evidence type="ECO:0000313" key="1">
    <source>
        <dbReference type="EMBL" id="KMS55491.1"/>
    </source>
</evidence>
<evidence type="ECO:0000313" key="2">
    <source>
        <dbReference type="Proteomes" id="UP000052268"/>
    </source>
</evidence>
<gene>
    <name evidence="1" type="ORF">V474_18815</name>
</gene>
<keyword evidence="2" id="KW-1185">Reference proteome</keyword>
<dbReference type="Proteomes" id="UP000052268">
    <property type="component" value="Unassembled WGS sequence"/>
</dbReference>
<name>A0A0J7XUN1_9SPHN</name>
<dbReference type="RefSeq" id="WP_169795065.1">
    <property type="nucleotide sequence ID" value="NZ_KQ130454.1"/>
</dbReference>
<dbReference type="EMBL" id="JACU01000005">
    <property type="protein sequence ID" value="KMS55491.1"/>
    <property type="molecule type" value="Genomic_DNA"/>
</dbReference>
<organism evidence="1 2">
    <name type="scientific">Novosphingobium barchaimii LL02</name>
    <dbReference type="NCBI Taxonomy" id="1114963"/>
    <lineage>
        <taxon>Bacteria</taxon>
        <taxon>Pseudomonadati</taxon>
        <taxon>Pseudomonadota</taxon>
        <taxon>Alphaproteobacteria</taxon>
        <taxon>Sphingomonadales</taxon>
        <taxon>Sphingomonadaceae</taxon>
        <taxon>Novosphingobium</taxon>
    </lineage>
</organism>
<proteinExistence type="predicted"/>
<comment type="caution">
    <text evidence="1">The sequence shown here is derived from an EMBL/GenBank/DDBJ whole genome shotgun (WGS) entry which is preliminary data.</text>
</comment>
<dbReference type="PATRIC" id="fig|1114963.3.peg.2600"/>
<protein>
    <submittedName>
        <fullName evidence="1">Uncharacterized protein</fullName>
    </submittedName>
</protein>
<accession>A0A0J7XUN1</accession>
<sequence length="50" mass="5369">MTNSNNTMGTSGRMTWQRPAVVRMGAADAEGTTMMSMLTDGANPRRMMGS</sequence>
<dbReference type="AlphaFoldDB" id="A0A0J7XUN1"/>
<reference evidence="1 2" key="1">
    <citation type="journal article" date="2015" name="G3 (Bethesda)">
        <title>Insights into Ongoing Evolution of the Hexachlorocyclohexane Catabolic Pathway from Comparative Genomics of Ten Sphingomonadaceae Strains.</title>
        <authorList>
            <person name="Pearce S.L."/>
            <person name="Oakeshott J.G."/>
            <person name="Pandey G."/>
        </authorList>
    </citation>
    <scope>NUCLEOTIDE SEQUENCE [LARGE SCALE GENOMIC DNA]</scope>
    <source>
        <strain evidence="1 2">LL02</strain>
    </source>
</reference>